<dbReference type="InterPro" id="IPR025202">
    <property type="entry name" value="PLD-like_dom"/>
</dbReference>
<protein>
    <submittedName>
        <fullName evidence="3">Phosphatidylserine/phosphatidylglycerophosphate/ cardiolipin synthase family protein</fullName>
    </submittedName>
</protein>
<dbReference type="Pfam" id="PF13091">
    <property type="entry name" value="PLDc_2"/>
    <property type="match status" value="2"/>
</dbReference>
<accession>A0A9D9NCW9</accession>
<evidence type="ECO:0000256" key="1">
    <source>
        <dbReference type="SAM" id="SignalP"/>
    </source>
</evidence>
<feature type="domain" description="PLD phosphodiesterase" evidence="2">
    <location>
        <begin position="156"/>
        <end position="183"/>
    </location>
</feature>
<proteinExistence type="predicted"/>
<evidence type="ECO:0000259" key="2">
    <source>
        <dbReference type="PROSITE" id="PS50035"/>
    </source>
</evidence>
<name>A0A9D9NCW9_9SPIO</name>
<organism evidence="3 4">
    <name type="scientific">Candidatus Ornithospirochaeta stercoravium</name>
    <dbReference type="NCBI Taxonomy" id="2840897"/>
    <lineage>
        <taxon>Bacteria</taxon>
        <taxon>Pseudomonadati</taxon>
        <taxon>Spirochaetota</taxon>
        <taxon>Spirochaetia</taxon>
        <taxon>Spirochaetales</taxon>
        <taxon>Spirochaetaceae</taxon>
        <taxon>Spirochaetaceae incertae sedis</taxon>
        <taxon>Candidatus Ornithospirochaeta</taxon>
    </lineage>
</organism>
<dbReference type="GO" id="GO:0030572">
    <property type="term" value="F:phosphatidyltransferase activity"/>
    <property type="evidence" value="ECO:0007669"/>
    <property type="project" value="UniProtKB-ARBA"/>
</dbReference>
<feature type="signal peptide" evidence="1">
    <location>
        <begin position="1"/>
        <end position="23"/>
    </location>
</feature>
<evidence type="ECO:0000313" key="3">
    <source>
        <dbReference type="EMBL" id="MBO8468886.1"/>
    </source>
</evidence>
<feature type="domain" description="PLD phosphodiesterase" evidence="2">
    <location>
        <begin position="338"/>
        <end position="365"/>
    </location>
</feature>
<dbReference type="PANTHER" id="PTHR21248">
    <property type="entry name" value="CARDIOLIPIN SYNTHASE"/>
    <property type="match status" value="1"/>
</dbReference>
<feature type="chain" id="PRO_5039721473" evidence="1">
    <location>
        <begin position="24"/>
        <end position="424"/>
    </location>
</feature>
<reference evidence="3" key="2">
    <citation type="journal article" date="2021" name="PeerJ">
        <title>Extensive microbial diversity within the chicken gut microbiome revealed by metagenomics and culture.</title>
        <authorList>
            <person name="Gilroy R."/>
            <person name="Ravi A."/>
            <person name="Getino M."/>
            <person name="Pursley I."/>
            <person name="Horton D.L."/>
            <person name="Alikhan N.F."/>
            <person name="Baker D."/>
            <person name="Gharbi K."/>
            <person name="Hall N."/>
            <person name="Watson M."/>
            <person name="Adriaenssens E.M."/>
            <person name="Foster-Nyarko E."/>
            <person name="Jarju S."/>
            <person name="Secka A."/>
            <person name="Antonio M."/>
            <person name="Oren A."/>
            <person name="Chaudhuri R.R."/>
            <person name="La Ragione R."/>
            <person name="Hildebrand F."/>
            <person name="Pallen M.J."/>
        </authorList>
    </citation>
    <scope>NUCLEOTIDE SEQUENCE</scope>
    <source>
        <strain evidence="3">14700</strain>
    </source>
</reference>
<dbReference type="EMBL" id="JADIMF010000060">
    <property type="protein sequence ID" value="MBO8468886.1"/>
    <property type="molecule type" value="Genomic_DNA"/>
</dbReference>
<dbReference type="PROSITE" id="PS51257">
    <property type="entry name" value="PROKAR_LIPOPROTEIN"/>
    <property type="match status" value="1"/>
</dbReference>
<dbReference type="Gene3D" id="3.30.870.10">
    <property type="entry name" value="Endonuclease Chain A"/>
    <property type="match status" value="2"/>
</dbReference>
<dbReference type="AlphaFoldDB" id="A0A9D9NCW9"/>
<dbReference type="SUPFAM" id="SSF56024">
    <property type="entry name" value="Phospholipase D/nuclease"/>
    <property type="match status" value="2"/>
</dbReference>
<evidence type="ECO:0000313" key="4">
    <source>
        <dbReference type="Proteomes" id="UP000810292"/>
    </source>
</evidence>
<dbReference type="SMART" id="SM00155">
    <property type="entry name" value="PLDc"/>
    <property type="match status" value="2"/>
</dbReference>
<dbReference type="PROSITE" id="PS50035">
    <property type="entry name" value="PLD"/>
    <property type="match status" value="2"/>
</dbReference>
<sequence length="424" mass="47515">MLRRIVFALSILLLLASCTSTKAFVSPIAVSEDMSLDEKLVSFGGERVSLPYPEIFFEGTKWMDRLTSLIEEADDYILISTFLGSFTDSEEELYHAMMAAAERGVDVYFIIDGLSSYDMTESQKYMTPLYFLRSSGVHLLEYNPVTAMNLINPMSLVIRDHRKLIVIDGEYAAIGGMNLNYISIGAGDGKTQRDSMYLFHSASLSETLINNFVKIWNESSVEKINNGMFPGGTTEEGMYPGYLFNMKIGDETSISGMYASLLYEADDHVILFPYLPMLDKNMKKAVKDAVDRGVDVDFVMPVDLRGYAASGIYQVMPSLIEDTGADYYLSVYDENGEILPLLHEKLMIVDSRYTVIGSANFNVRSMELSHELALVIDSEELAKELEMHAISIRDAAEHIDYDEAVKRKKEEGSFFASAFMYIGG</sequence>
<gene>
    <name evidence="3" type="ORF">IAA72_03775</name>
</gene>
<reference evidence="3" key="1">
    <citation type="submission" date="2020-10" db="EMBL/GenBank/DDBJ databases">
        <authorList>
            <person name="Gilroy R."/>
        </authorList>
    </citation>
    <scope>NUCLEOTIDE SEQUENCE</scope>
    <source>
        <strain evidence="3">14700</strain>
    </source>
</reference>
<dbReference type="Proteomes" id="UP000810292">
    <property type="component" value="Unassembled WGS sequence"/>
</dbReference>
<dbReference type="GO" id="GO:0032049">
    <property type="term" value="P:cardiolipin biosynthetic process"/>
    <property type="evidence" value="ECO:0007669"/>
    <property type="project" value="UniProtKB-ARBA"/>
</dbReference>
<keyword evidence="1" id="KW-0732">Signal</keyword>
<dbReference type="PANTHER" id="PTHR21248:SF22">
    <property type="entry name" value="PHOSPHOLIPASE D"/>
    <property type="match status" value="1"/>
</dbReference>
<dbReference type="InterPro" id="IPR001736">
    <property type="entry name" value="PLipase_D/transphosphatidylase"/>
</dbReference>
<comment type="caution">
    <text evidence="3">The sequence shown here is derived from an EMBL/GenBank/DDBJ whole genome shotgun (WGS) entry which is preliminary data.</text>
</comment>